<dbReference type="EMBL" id="JXAK01000054">
    <property type="protein sequence ID" value="KIL38684.1"/>
    <property type="molecule type" value="Genomic_DNA"/>
</dbReference>
<dbReference type="RefSeq" id="WP_041050656.1">
    <property type="nucleotide sequence ID" value="NZ_JXAK01000054.1"/>
</dbReference>
<proteinExistence type="predicted"/>
<evidence type="ECO:0000313" key="1">
    <source>
        <dbReference type="EMBL" id="KIL38684.1"/>
    </source>
</evidence>
<comment type="caution">
    <text evidence="1">The sequence shown here is derived from an EMBL/GenBank/DDBJ whole genome shotgun (WGS) entry which is preliminary data.</text>
</comment>
<sequence>MEKLIMYKNYFFFLRPVNLDMYDTEFEIYDLGGTNIGSTVWGIKNGTKLFSSEAEKDEFMDWLQIEAHKLEAMMKFTLEFNCPVENADQLGISTEKIVQIMMEKWSIPMEIIDAVLP</sequence>
<gene>
    <name evidence="1" type="ORF">SD70_24865</name>
</gene>
<name>A0ABR5ACB1_9BACL</name>
<dbReference type="Proteomes" id="UP000031967">
    <property type="component" value="Unassembled WGS sequence"/>
</dbReference>
<accession>A0ABR5ACB1</accession>
<evidence type="ECO:0000313" key="2">
    <source>
        <dbReference type="Proteomes" id="UP000031967"/>
    </source>
</evidence>
<reference evidence="1 2" key="1">
    <citation type="submission" date="2014-12" db="EMBL/GenBank/DDBJ databases">
        <title>Draft genome sequence of Paenibacillus kamchatkensis strain B-2647.</title>
        <authorList>
            <person name="Karlyshev A.V."/>
            <person name="Kudryashova E.B."/>
        </authorList>
    </citation>
    <scope>NUCLEOTIDE SEQUENCE [LARGE SCALE GENOMIC DNA]</scope>
    <source>
        <strain evidence="1 2">VKM B-2647</strain>
    </source>
</reference>
<organism evidence="1 2">
    <name type="scientific">Gordoniibacillus kamchatkensis</name>
    <dbReference type="NCBI Taxonomy" id="1590651"/>
    <lineage>
        <taxon>Bacteria</taxon>
        <taxon>Bacillati</taxon>
        <taxon>Bacillota</taxon>
        <taxon>Bacilli</taxon>
        <taxon>Bacillales</taxon>
        <taxon>Paenibacillaceae</taxon>
        <taxon>Gordoniibacillus</taxon>
    </lineage>
</organism>
<keyword evidence="2" id="KW-1185">Reference proteome</keyword>
<protein>
    <submittedName>
        <fullName evidence="1">Uncharacterized protein</fullName>
    </submittedName>
</protein>